<dbReference type="GO" id="GO:0006351">
    <property type="term" value="P:DNA-templated transcription"/>
    <property type="evidence" value="ECO:0007669"/>
    <property type="project" value="UniProtKB-UniRule"/>
</dbReference>
<evidence type="ECO:0000256" key="7">
    <source>
        <dbReference type="RuleBase" id="RU000434"/>
    </source>
</evidence>
<evidence type="ECO:0000313" key="16">
    <source>
        <dbReference type="Proteomes" id="UP000317778"/>
    </source>
</evidence>
<evidence type="ECO:0000259" key="10">
    <source>
        <dbReference type="Pfam" id="PF00562"/>
    </source>
</evidence>
<dbReference type="InterPro" id="IPR037033">
    <property type="entry name" value="DNA-dir_RNAP_su2_hyb_sf"/>
</dbReference>
<name>A0A532V6J4_UNCT6</name>
<feature type="domain" description="RNA polymerase Rpb2" evidence="11">
    <location>
        <begin position="1152"/>
        <end position="1223"/>
    </location>
</feature>
<reference evidence="15 16" key="1">
    <citation type="submission" date="2017-06" db="EMBL/GenBank/DDBJ databases">
        <title>Novel microbial phyla capable of carbon fixation and sulfur reduction in deep-sea sediments.</title>
        <authorList>
            <person name="Huang J."/>
            <person name="Baker B."/>
            <person name="Wang Y."/>
        </authorList>
    </citation>
    <scope>NUCLEOTIDE SEQUENCE [LARGE SCALE GENOMIC DNA]</scope>
    <source>
        <strain evidence="15">B3_TA06</strain>
    </source>
</reference>
<evidence type="ECO:0000256" key="4">
    <source>
        <dbReference type="ARBA" id="ARBA00023163"/>
    </source>
</evidence>
<evidence type="ECO:0000256" key="9">
    <source>
        <dbReference type="SAM" id="Coils"/>
    </source>
</evidence>
<dbReference type="InterPro" id="IPR007645">
    <property type="entry name" value="RNA_pol_Rpb2_3"/>
</dbReference>
<dbReference type="NCBIfam" id="TIGR02013">
    <property type="entry name" value="rpoB"/>
    <property type="match status" value="1"/>
</dbReference>
<dbReference type="InterPro" id="IPR015712">
    <property type="entry name" value="DNA-dir_RNA_pol_su2"/>
</dbReference>
<organism evidence="15 16">
    <name type="scientific">candidate division TA06 bacterium B3_TA06</name>
    <dbReference type="NCBI Taxonomy" id="2012487"/>
    <lineage>
        <taxon>Bacteria</taxon>
        <taxon>Bacteria division TA06</taxon>
    </lineage>
</organism>
<dbReference type="GO" id="GO:0003899">
    <property type="term" value="F:DNA-directed RNA polymerase activity"/>
    <property type="evidence" value="ECO:0007669"/>
    <property type="project" value="UniProtKB-UniRule"/>
</dbReference>
<dbReference type="Gene3D" id="3.90.1100.10">
    <property type="match status" value="2"/>
</dbReference>
<evidence type="ECO:0000259" key="14">
    <source>
        <dbReference type="Pfam" id="PF10385"/>
    </source>
</evidence>
<comment type="caution">
    <text evidence="15">The sequence shown here is derived from an EMBL/GenBank/DDBJ whole genome shotgun (WGS) entry which is preliminary data.</text>
</comment>
<feature type="domain" description="DNA-directed RNA polymerase beta subunit external 1" evidence="14">
    <location>
        <begin position="519"/>
        <end position="582"/>
    </location>
</feature>
<dbReference type="EMBL" id="NJBO01000008">
    <property type="protein sequence ID" value="TKJ42820.1"/>
    <property type="molecule type" value="Genomic_DNA"/>
</dbReference>
<dbReference type="Gene3D" id="2.40.50.150">
    <property type="match status" value="1"/>
</dbReference>
<sequence>MKFKDFSKLPRYGTAEAMKNIQIGSFEECLQTDVVPEKRKLIGLEAAFDEAFPIEDIHSHLRLEYLGYEVGPSLYTPEEAIERGATYSRPVNGFFRLTRFFEPEEKGAEPRLKDVIGQKVYICDVPYITSGGSFIIHGVERVVISQLQRSPGIYFSLMKGAYSTLIVPERGAWFQIDVGNNNVLTAVFERRRKVPLFTFLRTLGYTPEDLVDEFVRTRETAPKEGVVLAATVKTPDGVTLADLGDELTAELCGFLRERRISKVKVFDEDRYGVRVLIDSIRADKSTSEDDALRRIYYKLRSVMPSTIDLAKRLVFGMLFDHRRFSLGRVGRHKLNAKLGFKKRKDLILRKDEMLAISKRLIEFAERRHPSDDMDHLSNRRVKGIGEQLYNVFRQSLLQLGQNSKERASFIDEEKATPLELLNSPVVSNSVTRFFTTGTVSQFMEQVNPLAELTHKRRLTALGPGGLTKETAGFEVRDVHYSHFGRICPIETPEGQNIGLITSLAYYSKIDAYGFIKTPYVKVENGRITGKIDYLNAEAEEEFSIAPPDELEFDSERRIKGKEVPARLRGEVVMVPPEKIDYVTFSPRQIFSPSTSLIPFLEHDDGDRALMGSNMQRQAVPLIRPEAPYVMTGVEETVARKAESVVATDEPGRVAYVDAKRILLETKQGIREYRLRNFQKSNQYTCIHYRPIVKPGERVKRGQVMADGPSTCQGHLSLGRNILVAFMPLWGYNYEDAIVVSERILVEDEFTSIQVLEYEVQARETRLGPEEITRDIPGASESDLVDLDEFGIVRIGAEVKPDDILAGRITPRGDTELTPEERLLRAIFGEKATNVRDTSLRVEPGVFGTVIGCRILTRNTQDPLARRVIEERRRSVERRFDDRRELLLAQRDTELRRLLSGQKLAAAVLSKRGKEILAKGEVLTDSLLEDLPFDKLKLAKIQLTDKKKTAKLSELLQRTAKVLSELEDELRSQLENASRGDDLPHGVLKSLKIYIAQKRNLSVGDKLSGRHGNKGVVSKILPVEDMPYLSDGTPVDMVLNTLSVPSRMNIGQILETILGYAAHRLGYNAVCPIFEGATIEEIKEELREAGLPLSGKVRLRDGRTGEEFDGDVTVGYMYMMKLIHMVDDKIHARSTGTYSLITQQPLGGKAQFGGQRFGEMEVWALEAYGAAHTLQEMLTIKSDDVEGRNALYEALIKGQNPPPPTMPASFNVLVKELRGLGLNLVPLKEKKNASR</sequence>
<evidence type="ECO:0000256" key="6">
    <source>
        <dbReference type="HAMAP-Rule" id="MF_01321"/>
    </source>
</evidence>
<dbReference type="InterPro" id="IPR007641">
    <property type="entry name" value="RNA_pol_Rpb2_7"/>
</dbReference>
<evidence type="ECO:0000256" key="2">
    <source>
        <dbReference type="ARBA" id="ARBA00022679"/>
    </source>
</evidence>
<dbReference type="Pfam" id="PF04561">
    <property type="entry name" value="RNA_pol_Rpb2_2"/>
    <property type="match status" value="1"/>
</dbReference>
<dbReference type="InterPro" id="IPR007120">
    <property type="entry name" value="DNA-dir_RNAP_su2_dom"/>
</dbReference>
<dbReference type="HAMAP" id="MF_01321">
    <property type="entry name" value="RNApol_bact_RpoB"/>
    <property type="match status" value="1"/>
</dbReference>
<dbReference type="GO" id="GO:0000428">
    <property type="term" value="C:DNA-directed RNA polymerase complex"/>
    <property type="evidence" value="ECO:0007669"/>
    <property type="project" value="UniProtKB-KW"/>
</dbReference>
<dbReference type="Proteomes" id="UP000317778">
    <property type="component" value="Unassembled WGS sequence"/>
</dbReference>
<dbReference type="Gene3D" id="2.40.50.100">
    <property type="match status" value="1"/>
</dbReference>
<keyword evidence="9" id="KW-0175">Coiled coil</keyword>
<keyword evidence="1 6" id="KW-0240">DNA-directed RNA polymerase</keyword>
<dbReference type="NCBIfam" id="NF001616">
    <property type="entry name" value="PRK00405.1"/>
    <property type="match status" value="1"/>
</dbReference>
<comment type="function">
    <text evidence="6 8">DNA-dependent RNA polymerase catalyzes the transcription of DNA into RNA using the four ribonucleoside triphosphates as substrates.</text>
</comment>
<comment type="similarity">
    <text evidence="6 7">Belongs to the RNA polymerase beta chain family.</text>
</comment>
<accession>A0A532V6J4</accession>
<keyword evidence="3 6" id="KW-0548">Nucleotidyltransferase</keyword>
<dbReference type="Gene3D" id="3.90.1800.10">
    <property type="entry name" value="RNA polymerase alpha subunit dimerisation domain"/>
    <property type="match status" value="1"/>
</dbReference>
<evidence type="ECO:0000256" key="3">
    <source>
        <dbReference type="ARBA" id="ARBA00022695"/>
    </source>
</evidence>
<gene>
    <name evidence="6 15" type="primary">rpoB</name>
    <name evidence="15" type="ORF">CEE36_06020</name>
</gene>
<feature type="domain" description="RNA polymerase Rpb2" evidence="13">
    <location>
        <begin position="441"/>
        <end position="509"/>
    </location>
</feature>
<dbReference type="Gene3D" id="2.30.150.10">
    <property type="entry name" value="DNA-directed RNA polymerase, beta subunit, external 1 domain"/>
    <property type="match status" value="1"/>
</dbReference>
<dbReference type="GO" id="GO:0032549">
    <property type="term" value="F:ribonucleoside binding"/>
    <property type="evidence" value="ECO:0007669"/>
    <property type="project" value="InterPro"/>
</dbReference>
<feature type="coiled-coil region" evidence="9">
    <location>
        <begin position="948"/>
        <end position="975"/>
    </location>
</feature>
<proteinExistence type="inferred from homology"/>
<dbReference type="InterPro" id="IPR010243">
    <property type="entry name" value="RNA_pol_bsu_bac"/>
</dbReference>
<feature type="domain" description="DNA-directed RNA polymerase subunit 2 hybrid-binding" evidence="10">
    <location>
        <begin position="651"/>
        <end position="1150"/>
    </location>
</feature>
<dbReference type="GO" id="GO:0003677">
    <property type="term" value="F:DNA binding"/>
    <property type="evidence" value="ECO:0007669"/>
    <property type="project" value="UniProtKB-UniRule"/>
</dbReference>
<dbReference type="Pfam" id="PF04560">
    <property type="entry name" value="RNA_pol_Rpb2_7"/>
    <property type="match status" value="1"/>
</dbReference>
<dbReference type="InterPro" id="IPR007642">
    <property type="entry name" value="RNA_pol_Rpb2_2"/>
</dbReference>
<evidence type="ECO:0000256" key="1">
    <source>
        <dbReference type="ARBA" id="ARBA00022478"/>
    </source>
</evidence>
<dbReference type="FunFam" id="3.90.1800.10:FF:000001">
    <property type="entry name" value="DNA-directed RNA polymerase subunit beta"/>
    <property type="match status" value="1"/>
</dbReference>
<evidence type="ECO:0000259" key="12">
    <source>
        <dbReference type="Pfam" id="PF04561"/>
    </source>
</evidence>
<dbReference type="CDD" id="cd00653">
    <property type="entry name" value="RNA_pol_B_RPB2"/>
    <property type="match status" value="1"/>
</dbReference>
<dbReference type="InterPro" id="IPR037034">
    <property type="entry name" value="RNA_pol_Rpb2_2_sf"/>
</dbReference>
<dbReference type="Gene3D" id="3.90.1110.10">
    <property type="entry name" value="RNA polymerase Rpb2, domain 2"/>
    <property type="match status" value="2"/>
</dbReference>
<protein>
    <recommendedName>
        <fullName evidence="6 8">DNA-directed RNA polymerase subunit beta</fullName>
        <shortName evidence="6">RNAP subunit beta</shortName>
        <ecNumber evidence="6 8">2.7.7.6</ecNumber>
    </recommendedName>
    <alternativeName>
        <fullName evidence="6">RNA polymerase subunit beta</fullName>
    </alternativeName>
    <alternativeName>
        <fullName evidence="6">Transcriptase subunit beta</fullName>
    </alternativeName>
</protein>
<dbReference type="Pfam" id="PF04565">
    <property type="entry name" value="RNA_pol_Rpb2_3"/>
    <property type="match status" value="1"/>
</dbReference>
<evidence type="ECO:0000256" key="5">
    <source>
        <dbReference type="ARBA" id="ARBA00048552"/>
    </source>
</evidence>
<dbReference type="InterPro" id="IPR007121">
    <property type="entry name" value="RNA_pol_bsu_CS"/>
</dbReference>
<dbReference type="EC" id="2.7.7.6" evidence="6 8"/>
<keyword evidence="2 6" id="KW-0808">Transferase</keyword>
<dbReference type="SUPFAM" id="SSF64484">
    <property type="entry name" value="beta and beta-prime subunits of DNA dependent RNA-polymerase"/>
    <property type="match status" value="1"/>
</dbReference>
<evidence type="ECO:0000256" key="8">
    <source>
        <dbReference type="RuleBase" id="RU363031"/>
    </source>
</evidence>
<dbReference type="InterPro" id="IPR019462">
    <property type="entry name" value="DNA-dir_RNA_pol_bsu_external_1"/>
</dbReference>
<evidence type="ECO:0000259" key="11">
    <source>
        <dbReference type="Pfam" id="PF04560"/>
    </source>
</evidence>
<comment type="subunit">
    <text evidence="6 8">The RNAP catalytic core consists of 2 alpha, 1 beta, 1 beta' and 1 omega subunit. When a sigma factor is associated with the core the holoenzyme is formed, which can initiate transcription.</text>
</comment>
<evidence type="ECO:0000259" key="13">
    <source>
        <dbReference type="Pfam" id="PF04565"/>
    </source>
</evidence>
<dbReference type="PROSITE" id="PS01166">
    <property type="entry name" value="RNA_POL_BETA"/>
    <property type="match status" value="1"/>
</dbReference>
<dbReference type="AlphaFoldDB" id="A0A532V6J4"/>
<dbReference type="Gene3D" id="2.40.270.10">
    <property type="entry name" value="DNA-directed RNA polymerase, subunit 2, domain 6"/>
    <property type="match status" value="3"/>
</dbReference>
<dbReference type="PANTHER" id="PTHR20856">
    <property type="entry name" value="DNA-DIRECTED RNA POLYMERASE I SUBUNIT 2"/>
    <property type="match status" value="1"/>
</dbReference>
<dbReference type="InterPro" id="IPR042107">
    <property type="entry name" value="DNA-dir_RNA_pol_bsu_ext_1_sf"/>
</dbReference>
<feature type="domain" description="RNA polymerase Rpb2" evidence="12">
    <location>
        <begin position="161"/>
        <end position="382"/>
    </location>
</feature>
<dbReference type="InterPro" id="IPR014724">
    <property type="entry name" value="RNA_pol_RPB2_OB-fold"/>
</dbReference>
<dbReference type="Pfam" id="PF00562">
    <property type="entry name" value="RNA_pol_Rpb2_6"/>
    <property type="match status" value="1"/>
</dbReference>
<evidence type="ECO:0000313" key="15">
    <source>
        <dbReference type="EMBL" id="TKJ42820.1"/>
    </source>
</evidence>
<keyword evidence="4 6" id="KW-0804">Transcription</keyword>
<dbReference type="Pfam" id="PF10385">
    <property type="entry name" value="RNA_pol_Rpb2_45"/>
    <property type="match status" value="1"/>
</dbReference>
<comment type="catalytic activity">
    <reaction evidence="5 6 8">
        <text>RNA(n) + a ribonucleoside 5'-triphosphate = RNA(n+1) + diphosphate</text>
        <dbReference type="Rhea" id="RHEA:21248"/>
        <dbReference type="Rhea" id="RHEA-COMP:14527"/>
        <dbReference type="Rhea" id="RHEA-COMP:17342"/>
        <dbReference type="ChEBI" id="CHEBI:33019"/>
        <dbReference type="ChEBI" id="CHEBI:61557"/>
        <dbReference type="ChEBI" id="CHEBI:140395"/>
        <dbReference type="EC" id="2.7.7.6"/>
    </reaction>
</comment>